<protein>
    <submittedName>
        <fullName evidence="4">Phage integrase family site-specific recombinase</fullName>
    </submittedName>
</protein>
<dbReference type="GO" id="GO:0003677">
    <property type="term" value="F:DNA binding"/>
    <property type="evidence" value="ECO:0007669"/>
    <property type="project" value="UniProtKB-KW"/>
</dbReference>
<evidence type="ECO:0000256" key="2">
    <source>
        <dbReference type="ARBA" id="ARBA00023172"/>
    </source>
</evidence>
<dbReference type="HOGENOM" id="CLU_813543_0_0_9"/>
<keyword evidence="1" id="KW-0238">DNA-binding</keyword>
<dbReference type="PROSITE" id="PS51898">
    <property type="entry name" value="TYR_RECOMBINASE"/>
    <property type="match status" value="1"/>
</dbReference>
<dbReference type="eggNOG" id="COG0582">
    <property type="taxonomic scope" value="Bacteria"/>
</dbReference>
<organism evidence="4 5">
    <name type="scientific">Sporosarcina newyorkensis 2681</name>
    <dbReference type="NCBI Taxonomy" id="1027292"/>
    <lineage>
        <taxon>Bacteria</taxon>
        <taxon>Bacillati</taxon>
        <taxon>Bacillota</taxon>
        <taxon>Bacilli</taxon>
        <taxon>Bacillales</taxon>
        <taxon>Caryophanaceae</taxon>
        <taxon>Sporosarcina</taxon>
    </lineage>
</organism>
<name>F9DY81_9BACL</name>
<dbReference type="InterPro" id="IPR010998">
    <property type="entry name" value="Integrase_recombinase_N"/>
</dbReference>
<reference evidence="4 5" key="1">
    <citation type="submission" date="2011-04" db="EMBL/GenBank/DDBJ databases">
        <authorList>
            <person name="Muzny D."/>
            <person name="Qin X."/>
            <person name="Deng J."/>
            <person name="Jiang H."/>
            <person name="Liu Y."/>
            <person name="Qu J."/>
            <person name="Song X.-Z."/>
            <person name="Zhang L."/>
            <person name="Thornton R."/>
            <person name="Coyle M."/>
            <person name="Francisco L."/>
            <person name="Jackson L."/>
            <person name="Javaid M."/>
            <person name="Korchina V."/>
            <person name="Kovar C."/>
            <person name="Mata R."/>
            <person name="Mathew T."/>
            <person name="Ngo R."/>
            <person name="Nguyen L."/>
            <person name="Nguyen N."/>
            <person name="Okwuonu G."/>
            <person name="Ongeri F."/>
            <person name="Pham C."/>
            <person name="Simmons D."/>
            <person name="Wilczek-Boney K."/>
            <person name="Hale W."/>
            <person name="Jakkamsetti A."/>
            <person name="Pham P."/>
            <person name="Ruth R."/>
            <person name="San Lucas F."/>
            <person name="Warren J."/>
            <person name="Zhang J."/>
            <person name="Zhao Z."/>
            <person name="Zhou C."/>
            <person name="Zhu D."/>
            <person name="Lee S."/>
            <person name="Bess C."/>
            <person name="Blankenburg K."/>
            <person name="Forbes L."/>
            <person name="Fu Q."/>
            <person name="Gubbala S."/>
            <person name="Hirani K."/>
            <person name="Jayaseelan J.C."/>
            <person name="Lara F."/>
            <person name="Munidasa M."/>
            <person name="Palculict T."/>
            <person name="Patil S."/>
            <person name="Pu L.-L."/>
            <person name="Saada N."/>
            <person name="Tang L."/>
            <person name="Weissenberger G."/>
            <person name="Zhu Y."/>
            <person name="Hemphill L."/>
            <person name="Shang Y."/>
            <person name="Youmans B."/>
            <person name="Ayvaz T."/>
            <person name="Ross M."/>
            <person name="Santibanez J."/>
            <person name="Aqrawi P."/>
            <person name="Gross S."/>
            <person name="Joshi V."/>
            <person name="Fowler G."/>
            <person name="Nazareth L."/>
            <person name="Reid J."/>
            <person name="Worley K."/>
            <person name="Petrosino J."/>
            <person name="Highlander S."/>
            <person name="Gibbs R."/>
        </authorList>
    </citation>
    <scope>NUCLEOTIDE SEQUENCE [LARGE SCALE GENOMIC DNA]</scope>
    <source>
        <strain evidence="4 5">2681</strain>
    </source>
</reference>
<dbReference type="OrthoDB" id="2450416at2"/>
<dbReference type="Proteomes" id="UP000005316">
    <property type="component" value="Unassembled WGS sequence"/>
</dbReference>
<comment type="caution">
    <text evidence="4">The sequence shown here is derived from an EMBL/GenBank/DDBJ whole genome shotgun (WGS) entry which is preliminary data.</text>
</comment>
<dbReference type="Gene3D" id="1.10.150.130">
    <property type="match status" value="1"/>
</dbReference>
<dbReference type="InterPro" id="IPR013762">
    <property type="entry name" value="Integrase-like_cat_sf"/>
</dbReference>
<gene>
    <name evidence="4" type="ORF">HMPREF9372_3762</name>
</gene>
<dbReference type="InterPro" id="IPR011010">
    <property type="entry name" value="DNA_brk_join_enz"/>
</dbReference>
<evidence type="ECO:0000313" key="4">
    <source>
        <dbReference type="EMBL" id="EGQ19131.1"/>
    </source>
</evidence>
<dbReference type="AlphaFoldDB" id="F9DY81"/>
<proteinExistence type="predicted"/>
<evidence type="ECO:0000256" key="1">
    <source>
        <dbReference type="ARBA" id="ARBA00023125"/>
    </source>
</evidence>
<evidence type="ECO:0000313" key="5">
    <source>
        <dbReference type="Proteomes" id="UP000005316"/>
    </source>
</evidence>
<dbReference type="GO" id="GO:0006310">
    <property type="term" value="P:DNA recombination"/>
    <property type="evidence" value="ECO:0007669"/>
    <property type="project" value="UniProtKB-KW"/>
</dbReference>
<accession>F9DY81</accession>
<dbReference type="EMBL" id="AFPZ01000125">
    <property type="protein sequence ID" value="EGQ19131.1"/>
    <property type="molecule type" value="Genomic_DNA"/>
</dbReference>
<dbReference type="Gene3D" id="1.10.443.10">
    <property type="entry name" value="Intergrase catalytic core"/>
    <property type="match status" value="1"/>
</dbReference>
<dbReference type="SUPFAM" id="SSF56349">
    <property type="entry name" value="DNA breaking-rejoining enzymes"/>
    <property type="match status" value="1"/>
</dbReference>
<dbReference type="InterPro" id="IPR002104">
    <property type="entry name" value="Integrase_catalytic"/>
</dbReference>
<evidence type="ECO:0000259" key="3">
    <source>
        <dbReference type="PROSITE" id="PS51898"/>
    </source>
</evidence>
<sequence length="343" mass="39180">MSKKRGGNRLKYQVEQSIKKINMIGSSKKAFRDAKTETGIHSVSQVKHALSVSQNFVDWAKEQGVRDLFQLKRSHYREYLAHKQAEGVSNGHLINIETNLRLLEKGMNRISVEKGLSERNWVPKTRLIDTNSREKPQNRSQAPEEVQRYLDKLSDNARIGADLQAAFGLRLREAAKTKVAHIQEKDGRLLWVASADKETLNAAQGVTKAGRERVTPCRPGYEERVRELIQGKEEGQHVVPVKYNTLKSAYNRAGMKGSHAFRHTYAREMLRSELQTRGIEQEGRGMLERMLENREAGYRKDHLVTKDERPLYKIISAAMDQVQEYLGHGSGRIDLAEVYLKGF</sequence>
<dbReference type="GO" id="GO:0015074">
    <property type="term" value="P:DNA integration"/>
    <property type="evidence" value="ECO:0007669"/>
    <property type="project" value="InterPro"/>
</dbReference>
<dbReference type="RefSeq" id="WP_009499498.1">
    <property type="nucleotide sequence ID" value="NZ_GL983009.1"/>
</dbReference>
<keyword evidence="2" id="KW-0233">DNA recombination</keyword>
<feature type="domain" description="Tyr recombinase" evidence="3">
    <location>
        <begin position="134"/>
        <end position="313"/>
    </location>
</feature>